<keyword evidence="2" id="KW-1133">Transmembrane helix</keyword>
<accession>A0ABX8BLL6</accession>
<proteinExistence type="predicted"/>
<feature type="transmembrane region" description="Helical" evidence="2">
    <location>
        <begin position="79"/>
        <end position="99"/>
    </location>
</feature>
<gene>
    <name evidence="3" type="ORF">KGD84_01620</name>
</gene>
<dbReference type="EMBL" id="CP074133">
    <property type="protein sequence ID" value="QUX23130.1"/>
    <property type="molecule type" value="Genomic_DNA"/>
</dbReference>
<evidence type="ECO:0000256" key="2">
    <source>
        <dbReference type="SAM" id="Phobius"/>
    </source>
</evidence>
<name>A0ABX8BLL6_9ACTN</name>
<keyword evidence="4" id="KW-1185">Reference proteome</keyword>
<evidence type="ECO:0000256" key="1">
    <source>
        <dbReference type="SAM" id="MobiDB-lite"/>
    </source>
</evidence>
<dbReference type="Proteomes" id="UP000676079">
    <property type="component" value="Chromosome"/>
</dbReference>
<feature type="compositionally biased region" description="Low complexity" evidence="1">
    <location>
        <begin position="118"/>
        <end position="135"/>
    </location>
</feature>
<evidence type="ECO:0000313" key="4">
    <source>
        <dbReference type="Proteomes" id="UP000676079"/>
    </source>
</evidence>
<feature type="transmembrane region" description="Helical" evidence="2">
    <location>
        <begin position="55"/>
        <end position="73"/>
    </location>
</feature>
<protein>
    <submittedName>
        <fullName evidence="3">Uncharacterized protein</fullName>
    </submittedName>
</protein>
<dbReference type="RefSeq" id="WP_220564356.1">
    <property type="nucleotide sequence ID" value="NZ_CP074133.1"/>
</dbReference>
<evidence type="ECO:0000313" key="3">
    <source>
        <dbReference type="EMBL" id="QUX23130.1"/>
    </source>
</evidence>
<organism evidence="3 4">
    <name type="scientific">Nocardiopsis changdeensis</name>
    <dbReference type="NCBI Taxonomy" id="2831969"/>
    <lineage>
        <taxon>Bacteria</taxon>
        <taxon>Bacillati</taxon>
        <taxon>Actinomycetota</taxon>
        <taxon>Actinomycetes</taxon>
        <taxon>Streptosporangiales</taxon>
        <taxon>Nocardiopsidaceae</taxon>
        <taxon>Nocardiopsis</taxon>
    </lineage>
</organism>
<keyword evidence="2" id="KW-0472">Membrane</keyword>
<keyword evidence="2" id="KW-0812">Transmembrane</keyword>
<reference evidence="3 4" key="1">
    <citation type="submission" date="2021-05" db="EMBL/GenBank/DDBJ databases">
        <title>Direct Submission.</title>
        <authorList>
            <person name="Li K."/>
            <person name="Gao J."/>
        </authorList>
    </citation>
    <scope>NUCLEOTIDE SEQUENCE [LARGE SCALE GENOMIC DNA]</scope>
    <source>
        <strain evidence="3 4">Mg02</strain>
    </source>
</reference>
<feature type="transmembrane region" description="Helical" evidence="2">
    <location>
        <begin position="20"/>
        <end position="48"/>
    </location>
</feature>
<feature type="region of interest" description="Disordered" evidence="1">
    <location>
        <begin position="108"/>
        <end position="135"/>
    </location>
</feature>
<sequence length="135" mass="13854">MAINGSPVRRPGPPGPDPAWAWIGPALAGLVSLATLGLISPLLLWYAFLRLRNPVSFLCALASSALLVALALLEGADDLNLPVVLALWLGGSAAVLRLFRALAARPAGPDLRHGERGAGPAAPGAVRPGPAAHRR</sequence>